<comment type="similarity">
    <text evidence="2">Belongs to the TMEM229 family.</text>
</comment>
<feature type="transmembrane region" description="Helical" evidence="6">
    <location>
        <begin position="114"/>
        <end position="132"/>
    </location>
</feature>
<feature type="transmembrane region" description="Helical" evidence="6">
    <location>
        <begin position="234"/>
        <end position="255"/>
    </location>
</feature>
<evidence type="ECO:0000256" key="4">
    <source>
        <dbReference type="ARBA" id="ARBA00022989"/>
    </source>
</evidence>
<dbReference type="Proteomes" id="UP000054721">
    <property type="component" value="Unassembled WGS sequence"/>
</dbReference>
<protein>
    <submittedName>
        <fullName evidence="7">Transmembrane protein</fullName>
    </submittedName>
</protein>
<comment type="subcellular location">
    <subcellularLocation>
        <location evidence="1">Membrane</location>
        <topology evidence="1">Multi-pass membrane protein</topology>
    </subcellularLocation>
</comment>
<evidence type="ECO:0000256" key="6">
    <source>
        <dbReference type="SAM" id="Phobius"/>
    </source>
</evidence>
<proteinExistence type="inferred from homology"/>
<evidence type="ECO:0000256" key="1">
    <source>
        <dbReference type="ARBA" id="ARBA00004141"/>
    </source>
</evidence>
<sequence>MLTVKCKFYPDYRSSRAKVNNEQTCGYNEFKLYSFRRPRGNARKYIIGIVGRGNGDKLNVDKYVSRLSWHDELKSNASISVLFLFAVYFIYSRANFPICSPIDLQNTRHKQRSLVIFFIFQSIFPSLFISMLERKFSIVDLLNSFVFENFTRNSMLIRQEGSKSRSTKSLSIFGMGSGSKLCRFNNGKPEARRIPAVLRFYIYALHGLAMEIVFTALFEIVINGGNRKLHGLTSIWAAFIYGFTMLTGEVVYLSLQDRCSLLVRGVFYLIWAYIWEFRQAASLFIIINYFITFFQTKIQIFSTGLLLRQFDACPWDYGHYPGQFMGLVTVVYAPFWYVAGLLTEILLIRRALNVPSSLSTAFAACNLKND</sequence>
<dbReference type="GO" id="GO:0016020">
    <property type="term" value="C:membrane"/>
    <property type="evidence" value="ECO:0007669"/>
    <property type="project" value="UniProtKB-SubCell"/>
</dbReference>
<accession>A0A0V1KXL4</accession>
<name>A0A0V1KXL4_9BILA</name>
<keyword evidence="5 6" id="KW-0472">Membrane</keyword>
<keyword evidence="3 6" id="KW-0812">Transmembrane</keyword>
<dbReference type="OrthoDB" id="5946847at2759"/>
<gene>
    <name evidence="7" type="primary">tmem229b</name>
    <name evidence="7" type="ORF">T02_13983</name>
</gene>
<dbReference type="PANTHER" id="PTHR31746">
    <property type="entry name" value="TRANSMEMBRANE PROTEIN 229 FAMILY MEMBER"/>
    <property type="match status" value="1"/>
</dbReference>
<evidence type="ECO:0000313" key="7">
    <source>
        <dbReference type="EMBL" id="KRZ51550.1"/>
    </source>
</evidence>
<evidence type="ECO:0000256" key="5">
    <source>
        <dbReference type="ARBA" id="ARBA00023136"/>
    </source>
</evidence>
<evidence type="ECO:0000256" key="3">
    <source>
        <dbReference type="ARBA" id="ARBA00022692"/>
    </source>
</evidence>
<dbReference type="AlphaFoldDB" id="A0A0V1KXL4"/>
<organism evidence="7 8">
    <name type="scientific">Trichinella nativa</name>
    <dbReference type="NCBI Taxonomy" id="6335"/>
    <lineage>
        <taxon>Eukaryota</taxon>
        <taxon>Metazoa</taxon>
        <taxon>Ecdysozoa</taxon>
        <taxon>Nematoda</taxon>
        <taxon>Enoplea</taxon>
        <taxon>Dorylaimia</taxon>
        <taxon>Trichinellida</taxon>
        <taxon>Trichinellidae</taxon>
        <taxon>Trichinella</taxon>
    </lineage>
</organism>
<dbReference type="PANTHER" id="PTHR31746:SF3">
    <property type="entry name" value="TRANSMEMBRANE PROTEIN 229B"/>
    <property type="match status" value="1"/>
</dbReference>
<keyword evidence="4 6" id="KW-1133">Transmembrane helix</keyword>
<feature type="transmembrane region" description="Helical" evidence="6">
    <location>
        <begin position="200"/>
        <end position="222"/>
    </location>
</feature>
<feature type="transmembrane region" description="Helical" evidence="6">
    <location>
        <begin position="324"/>
        <end position="348"/>
    </location>
</feature>
<dbReference type="EMBL" id="JYDW01000223">
    <property type="protein sequence ID" value="KRZ51550.1"/>
    <property type="molecule type" value="Genomic_DNA"/>
</dbReference>
<evidence type="ECO:0000256" key="2">
    <source>
        <dbReference type="ARBA" id="ARBA00006371"/>
    </source>
</evidence>
<comment type="caution">
    <text evidence="7">The sequence shown here is derived from an EMBL/GenBank/DDBJ whole genome shotgun (WGS) entry which is preliminary data.</text>
</comment>
<reference evidence="7 8" key="1">
    <citation type="submission" date="2015-05" db="EMBL/GenBank/DDBJ databases">
        <title>Evolution of Trichinella species and genotypes.</title>
        <authorList>
            <person name="Korhonen P.K."/>
            <person name="Edoardo P."/>
            <person name="Giuseppe L.R."/>
            <person name="Gasser R.B."/>
        </authorList>
    </citation>
    <scope>NUCLEOTIDE SEQUENCE [LARGE SCALE GENOMIC DNA]</scope>
    <source>
        <strain evidence="7">ISS10</strain>
    </source>
</reference>
<keyword evidence="8" id="KW-1185">Reference proteome</keyword>
<evidence type="ECO:0000313" key="8">
    <source>
        <dbReference type="Proteomes" id="UP000054721"/>
    </source>
</evidence>
<feature type="transmembrane region" description="Helical" evidence="6">
    <location>
        <begin position="76"/>
        <end position="94"/>
    </location>
</feature>